<proteinExistence type="predicted"/>
<organism evidence="1 2">
    <name type="scientific">Halosquirtibacter laminarini</name>
    <dbReference type="NCBI Taxonomy" id="3374600"/>
    <lineage>
        <taxon>Bacteria</taxon>
        <taxon>Pseudomonadati</taxon>
        <taxon>Bacteroidota</taxon>
        <taxon>Bacteroidia</taxon>
        <taxon>Marinilabiliales</taxon>
        <taxon>Prolixibacteraceae</taxon>
        <taxon>Halosquirtibacter</taxon>
    </lineage>
</organism>
<evidence type="ECO:0000313" key="1">
    <source>
        <dbReference type="EMBL" id="QZE13214.1"/>
    </source>
</evidence>
<dbReference type="Proteomes" id="UP000826212">
    <property type="component" value="Chromosome"/>
</dbReference>
<evidence type="ECO:0000313" key="2">
    <source>
        <dbReference type="Proteomes" id="UP000826212"/>
    </source>
</evidence>
<reference evidence="1" key="1">
    <citation type="submission" date="2021-08" db="EMBL/GenBank/DDBJ databases">
        <title>Novel anaerobic bacterium isolated from sea squirt in East Sea, Republic of Korea.</title>
        <authorList>
            <person name="Nguyen T.H."/>
            <person name="Li Z."/>
            <person name="Lee Y.-J."/>
            <person name="Ko J."/>
            <person name="Kim S.-G."/>
        </authorList>
    </citation>
    <scope>NUCLEOTIDE SEQUENCE</scope>
    <source>
        <strain evidence="1">KCTC 25031</strain>
    </source>
</reference>
<accession>A0AC61NCJ9</accession>
<name>A0AC61NCJ9_9BACT</name>
<dbReference type="EMBL" id="CP081303">
    <property type="protein sequence ID" value="QZE13214.1"/>
    <property type="molecule type" value="Genomic_DNA"/>
</dbReference>
<gene>
    <name evidence="1" type="ORF">K4L44_11520</name>
</gene>
<keyword evidence="2" id="KW-1185">Reference proteome</keyword>
<sequence length="539" mass="61295">MKKIIYIFLLAFTFACSEDFLDVTPTNAVGEKNVVTSPANLRTALNGVHRLMYQQSPVSKGANRAGEGYLMPLLEFGASDMLHSSNGNGWFRFRLKWQTHINADYFDSRYPWIHYYYLIANVNNILKAADTMTQTEDIKDVLGQAYAYRAYAYFRLVQLYGKSYTWGNPTTDLGVPIVLETKAPYEGTKRETVQKVYEQIIADITESVDLLKDVSVASDISNITLHTAEGIAARVYLTMGNWVKAAEFSAKAKEGYALMNEEQYMKGFNSGELPEMMWSGHIVSDQTTYYYAWFYYIGTNFNGSQNRGNPKMINNKLFAEISDTDYRKKLWLENAPDAFAGALRDPNYKPDYPAGATKEDSVALEKIAKDNFNSDRKELLDKYGMTSGFYTVPYMSVKFKNKNAGSIDSDDVMYMRVSEMFLIEAEALCHVNKDSEAAEVLFSLVSKRDPDYVRSTKTGDALLQEILLQRRIELWGEGHRWLDMLRNDVELNLEGTNASKTLYSDGYKQAKPSENSLWLFKVPTEELNANSNITPDQQN</sequence>
<protein>
    <submittedName>
        <fullName evidence="1">RagB/SusD family nutrient uptake outer membrane protein</fullName>
    </submittedName>
</protein>